<protein>
    <recommendedName>
        <fullName evidence="9">EamA domain-containing protein</fullName>
    </recommendedName>
</protein>
<dbReference type="Pfam" id="PF00892">
    <property type="entry name" value="EamA"/>
    <property type="match status" value="2"/>
</dbReference>
<dbReference type="PANTHER" id="PTHR42920">
    <property type="entry name" value="OS03G0707200 PROTEIN-RELATED"/>
    <property type="match status" value="1"/>
</dbReference>
<feature type="compositionally biased region" description="Basic and acidic residues" evidence="7">
    <location>
        <begin position="207"/>
        <end position="235"/>
    </location>
</feature>
<reference evidence="10 11" key="1">
    <citation type="journal article" date="2014" name="Nat. Commun.">
        <title>Klebsormidium flaccidum genome reveals primary factors for plant terrestrial adaptation.</title>
        <authorList>
            <person name="Hori K."/>
            <person name="Maruyama F."/>
            <person name="Fujisawa T."/>
            <person name="Togashi T."/>
            <person name="Yamamoto N."/>
            <person name="Seo M."/>
            <person name="Sato S."/>
            <person name="Yamada T."/>
            <person name="Mori H."/>
            <person name="Tajima N."/>
            <person name="Moriyama T."/>
            <person name="Ikeuchi M."/>
            <person name="Watanabe M."/>
            <person name="Wada H."/>
            <person name="Kobayashi K."/>
            <person name="Saito M."/>
            <person name="Masuda T."/>
            <person name="Sasaki-Sekimoto Y."/>
            <person name="Mashiguchi K."/>
            <person name="Awai K."/>
            <person name="Shimojima M."/>
            <person name="Masuda S."/>
            <person name="Iwai M."/>
            <person name="Nobusawa T."/>
            <person name="Narise T."/>
            <person name="Kondo S."/>
            <person name="Saito H."/>
            <person name="Sato R."/>
            <person name="Murakawa M."/>
            <person name="Ihara Y."/>
            <person name="Oshima-Yamada Y."/>
            <person name="Ohtaka K."/>
            <person name="Satoh M."/>
            <person name="Sonobe K."/>
            <person name="Ishii M."/>
            <person name="Ohtani R."/>
            <person name="Kanamori-Sato M."/>
            <person name="Honoki R."/>
            <person name="Miyazaki D."/>
            <person name="Mochizuki H."/>
            <person name="Umetsu J."/>
            <person name="Higashi K."/>
            <person name="Shibata D."/>
            <person name="Kamiya Y."/>
            <person name="Sato N."/>
            <person name="Nakamura Y."/>
            <person name="Tabata S."/>
            <person name="Ida S."/>
            <person name="Kurokawa K."/>
            <person name="Ohta H."/>
        </authorList>
    </citation>
    <scope>NUCLEOTIDE SEQUENCE [LARGE SCALE GENOMIC DNA]</scope>
    <source>
        <strain evidence="10 11">NIES-2285</strain>
    </source>
</reference>
<feature type="domain" description="EamA" evidence="9">
    <location>
        <begin position="389"/>
        <end position="541"/>
    </location>
</feature>
<evidence type="ECO:0000256" key="5">
    <source>
        <dbReference type="ARBA" id="ARBA00022989"/>
    </source>
</evidence>
<proteinExistence type="inferred from homology"/>
<feature type="compositionally biased region" description="Basic and acidic residues" evidence="7">
    <location>
        <begin position="175"/>
        <end position="187"/>
    </location>
</feature>
<dbReference type="EMBL" id="DF237014">
    <property type="protein sequence ID" value="GAQ80885.1"/>
    <property type="molecule type" value="Genomic_DNA"/>
</dbReference>
<dbReference type="InterPro" id="IPR051258">
    <property type="entry name" value="Diverse_Substrate_Transporter"/>
</dbReference>
<feature type="domain" description="EamA" evidence="9">
    <location>
        <begin position="254"/>
        <end position="379"/>
    </location>
</feature>
<feature type="transmembrane region" description="Helical" evidence="8">
    <location>
        <begin position="472"/>
        <end position="491"/>
    </location>
</feature>
<feature type="transmembrane region" description="Helical" evidence="8">
    <location>
        <begin position="503"/>
        <end position="521"/>
    </location>
</feature>
<keyword evidence="3" id="KW-1003">Cell membrane</keyword>
<dbReference type="GO" id="GO:0005886">
    <property type="term" value="C:plasma membrane"/>
    <property type="evidence" value="ECO:0007669"/>
    <property type="project" value="UniProtKB-SubCell"/>
</dbReference>
<dbReference type="AlphaFoldDB" id="A0A1Y1HQH9"/>
<feature type="compositionally biased region" description="Basic and acidic residues" evidence="7">
    <location>
        <begin position="54"/>
        <end position="69"/>
    </location>
</feature>
<evidence type="ECO:0000259" key="9">
    <source>
        <dbReference type="Pfam" id="PF00892"/>
    </source>
</evidence>
<feature type="transmembrane region" description="Helical" evidence="8">
    <location>
        <begin position="255"/>
        <end position="273"/>
    </location>
</feature>
<feature type="region of interest" description="Disordered" evidence="7">
    <location>
        <begin position="1"/>
        <end position="72"/>
    </location>
</feature>
<keyword evidence="6 8" id="KW-0472">Membrane</keyword>
<comment type="similarity">
    <text evidence="2">Belongs to the drug/metabolite transporter (DMT) superfamily. Plant drug/metabolite exporter (P-DME) (TC 2.A.7.4) family.</text>
</comment>
<evidence type="ECO:0000256" key="3">
    <source>
        <dbReference type="ARBA" id="ARBA00022475"/>
    </source>
</evidence>
<feature type="compositionally biased region" description="Polar residues" evidence="7">
    <location>
        <begin position="41"/>
        <end position="53"/>
    </location>
</feature>
<dbReference type="PANTHER" id="PTHR42920:SF26">
    <property type="entry name" value="OS03G0707200 PROTEIN"/>
    <property type="match status" value="1"/>
</dbReference>
<feature type="transmembrane region" description="Helical" evidence="8">
    <location>
        <begin position="340"/>
        <end position="358"/>
    </location>
</feature>
<dbReference type="InterPro" id="IPR000620">
    <property type="entry name" value="EamA_dom"/>
</dbReference>
<keyword evidence="11" id="KW-1185">Reference proteome</keyword>
<dbReference type="SUPFAM" id="SSF103481">
    <property type="entry name" value="Multidrug resistance efflux transporter EmrE"/>
    <property type="match status" value="2"/>
</dbReference>
<accession>A0A1Y1HQH9</accession>
<keyword evidence="4 8" id="KW-0812">Transmembrane</keyword>
<feature type="transmembrane region" description="Helical" evidence="8">
    <location>
        <begin position="388"/>
        <end position="408"/>
    </location>
</feature>
<dbReference type="STRING" id="105231.A0A1Y1HQH9"/>
<evidence type="ECO:0000256" key="8">
    <source>
        <dbReference type="SAM" id="Phobius"/>
    </source>
</evidence>
<comment type="subcellular location">
    <subcellularLocation>
        <location evidence="1">Cell membrane</location>
        <topology evidence="1">Multi-pass membrane protein</topology>
    </subcellularLocation>
</comment>
<dbReference type="GO" id="GO:0016020">
    <property type="term" value="C:membrane"/>
    <property type="evidence" value="ECO:0000318"/>
    <property type="project" value="GO_Central"/>
</dbReference>
<feature type="transmembrane region" description="Helical" evidence="8">
    <location>
        <begin position="420"/>
        <end position="441"/>
    </location>
</feature>
<evidence type="ECO:0000313" key="11">
    <source>
        <dbReference type="Proteomes" id="UP000054558"/>
    </source>
</evidence>
<feature type="region of interest" description="Disordered" evidence="7">
    <location>
        <begin position="119"/>
        <end position="160"/>
    </location>
</feature>
<dbReference type="InterPro" id="IPR037185">
    <property type="entry name" value="EmrE-like"/>
</dbReference>
<dbReference type="OrthoDB" id="2017960at2759"/>
<evidence type="ECO:0000256" key="6">
    <source>
        <dbReference type="ARBA" id="ARBA00023136"/>
    </source>
</evidence>
<evidence type="ECO:0000256" key="1">
    <source>
        <dbReference type="ARBA" id="ARBA00004651"/>
    </source>
</evidence>
<name>A0A1Y1HQH9_KLENI</name>
<keyword evidence="5 8" id="KW-1133">Transmembrane helix</keyword>
<feature type="region of interest" description="Disordered" evidence="7">
    <location>
        <begin position="175"/>
        <end position="239"/>
    </location>
</feature>
<dbReference type="Proteomes" id="UP000054558">
    <property type="component" value="Unassembled WGS sequence"/>
</dbReference>
<evidence type="ECO:0000256" key="4">
    <source>
        <dbReference type="ARBA" id="ARBA00022692"/>
    </source>
</evidence>
<evidence type="ECO:0000256" key="2">
    <source>
        <dbReference type="ARBA" id="ARBA00007635"/>
    </source>
</evidence>
<organism evidence="10 11">
    <name type="scientific">Klebsormidium nitens</name>
    <name type="common">Green alga</name>
    <name type="synonym">Ulothrix nitens</name>
    <dbReference type="NCBI Taxonomy" id="105231"/>
    <lineage>
        <taxon>Eukaryota</taxon>
        <taxon>Viridiplantae</taxon>
        <taxon>Streptophyta</taxon>
        <taxon>Klebsormidiophyceae</taxon>
        <taxon>Klebsormidiales</taxon>
        <taxon>Klebsormidiaceae</taxon>
        <taxon>Klebsormidium</taxon>
    </lineage>
</organism>
<sequence>MRSRQRRFSLPDSNSGPGIRCGLGSGRSRRPSLSGLAGQAAVSSPLQAHTRQGNPREPKNKSAEPEVSKGKVGVVKEALRSAVLSREEELEWWDEFTPEEQAEMRQVALNALEEWVESNQPQAEKWLDSSEAQNWLSGRRSKSRDGEGSGEDEEAACSSIQQSQALALYRAIKADEPERSSSEKQEEAETSGRSSHFGFAFASDSQKNGKREEQEVVPDEERRREQEANEGKQEAEGGGNWFSRITGKFDARMKGLMLLNLLTFLYGSNVSVLKNSATLLDPATFAAGRFGIGSIAFGPWLWKALRDPRIRKAGGELGLWASIAYLTQALALQTSDAGRVSFISTFTVIVVPLLAGLFGKKISPLTWVSAAAALAGVGLLESSGAPPAIGDVWALLSAVLFGVQMLRTEHHSRSLRKEDSMALIGLQMTVTAAASAAWALIGHLHSGDLTVLNALFAGDVGTLAQGLQGVPWWPMLYTGVFTTALCLWIEVVSLHDVSATEAALVYTIEPLWGAGFAWLLLGERWGPMGWLGAALILGGSMTTQLFGEEETESKPAVAGVHDSPSKSVKEILTKTDTDSFDLDSFTRALSLFALSEMADKADRATAAKAEKNIERSEERVVVSSRTSRAGITRRVGHK</sequence>
<feature type="transmembrane region" description="Helical" evidence="8">
    <location>
        <begin position="285"/>
        <end position="305"/>
    </location>
</feature>
<evidence type="ECO:0000256" key="7">
    <source>
        <dbReference type="SAM" id="MobiDB-lite"/>
    </source>
</evidence>
<gene>
    <name evidence="10" type="ORF">KFL_000650180</name>
</gene>
<evidence type="ECO:0000313" key="10">
    <source>
        <dbReference type="EMBL" id="GAQ80885.1"/>
    </source>
</evidence>